<proteinExistence type="predicted"/>
<dbReference type="EMBL" id="JACGCM010000325">
    <property type="protein sequence ID" value="KAF6173751.1"/>
    <property type="molecule type" value="Genomic_DNA"/>
</dbReference>
<evidence type="ECO:0000313" key="2">
    <source>
        <dbReference type="Proteomes" id="UP000541444"/>
    </source>
</evidence>
<evidence type="ECO:0000313" key="1">
    <source>
        <dbReference type="EMBL" id="KAF6173751.1"/>
    </source>
</evidence>
<gene>
    <name evidence="1" type="ORF">GIB67_042919</name>
</gene>
<feature type="non-terminal residue" evidence="1">
    <location>
        <position position="1"/>
    </location>
</feature>
<keyword evidence="2" id="KW-1185">Reference proteome</keyword>
<protein>
    <submittedName>
        <fullName evidence="1">Uncharacterized protein</fullName>
    </submittedName>
</protein>
<reference evidence="1 2" key="1">
    <citation type="journal article" date="2020" name="IScience">
        <title>Genome Sequencing of the Endangered Kingdonia uniflora (Circaeasteraceae, Ranunculales) Reveals Potential Mechanisms of Evolutionary Specialization.</title>
        <authorList>
            <person name="Sun Y."/>
            <person name="Deng T."/>
            <person name="Zhang A."/>
            <person name="Moore M.J."/>
            <person name="Landis J.B."/>
            <person name="Lin N."/>
            <person name="Zhang H."/>
            <person name="Zhang X."/>
            <person name="Huang J."/>
            <person name="Zhang X."/>
            <person name="Sun H."/>
            <person name="Wang H."/>
        </authorList>
    </citation>
    <scope>NUCLEOTIDE SEQUENCE [LARGE SCALE GENOMIC DNA]</scope>
    <source>
        <strain evidence="1">TB1705</strain>
        <tissue evidence="1">Leaf</tissue>
    </source>
</reference>
<name>A0A7J7P2U3_9MAGN</name>
<dbReference type="Proteomes" id="UP000541444">
    <property type="component" value="Unassembled WGS sequence"/>
</dbReference>
<dbReference type="AlphaFoldDB" id="A0A7J7P2U3"/>
<comment type="caution">
    <text evidence="1">The sequence shown here is derived from an EMBL/GenBank/DDBJ whole genome shotgun (WGS) entry which is preliminary data.</text>
</comment>
<organism evidence="1 2">
    <name type="scientific">Kingdonia uniflora</name>
    <dbReference type="NCBI Taxonomy" id="39325"/>
    <lineage>
        <taxon>Eukaryota</taxon>
        <taxon>Viridiplantae</taxon>
        <taxon>Streptophyta</taxon>
        <taxon>Embryophyta</taxon>
        <taxon>Tracheophyta</taxon>
        <taxon>Spermatophyta</taxon>
        <taxon>Magnoliopsida</taxon>
        <taxon>Ranunculales</taxon>
        <taxon>Circaeasteraceae</taxon>
        <taxon>Kingdonia</taxon>
    </lineage>
</organism>
<sequence>LIVSVVGNTLKQHELRDDVLQRSKGILASYGKICGRIPELLSVHFWFHIDAFKFFRQSLWSNFS</sequence>
<accession>A0A7J7P2U3</accession>